<feature type="region of interest" description="Disordered" evidence="1">
    <location>
        <begin position="64"/>
        <end position="115"/>
    </location>
</feature>
<keyword evidence="4" id="KW-1185">Reference proteome</keyword>
<dbReference type="OrthoDB" id="9114881at2"/>
<keyword evidence="2" id="KW-0732">Signal</keyword>
<proteinExistence type="predicted"/>
<evidence type="ECO:0000313" key="4">
    <source>
        <dbReference type="Proteomes" id="UP000075613"/>
    </source>
</evidence>
<evidence type="ECO:0000256" key="1">
    <source>
        <dbReference type="SAM" id="MobiDB-lite"/>
    </source>
</evidence>
<accession>A0A149PUG9</accession>
<organism evidence="3 4">
    <name type="scientific">Paraburkholderia monticola</name>
    <dbReference type="NCBI Taxonomy" id="1399968"/>
    <lineage>
        <taxon>Bacteria</taxon>
        <taxon>Pseudomonadati</taxon>
        <taxon>Pseudomonadota</taxon>
        <taxon>Betaproteobacteria</taxon>
        <taxon>Burkholderiales</taxon>
        <taxon>Burkholderiaceae</taxon>
        <taxon>Paraburkholderia</taxon>
    </lineage>
</organism>
<dbReference type="AlphaFoldDB" id="A0A149PUG9"/>
<gene>
    <name evidence="3" type="ORF">CI15_10295</name>
</gene>
<dbReference type="Proteomes" id="UP000075613">
    <property type="component" value="Unassembled WGS sequence"/>
</dbReference>
<sequence>MRSLIKAVAIAAVLAAPVVSFAQSSQQPITRAEVRGELIQLEHAGYNPATSNDANYPADVQAAEKRVEAQNPALAQTQTQPTADTSGYGAPMSGSTQSGAMTQPMTGAKSVYFGN</sequence>
<feature type="compositionally biased region" description="Polar residues" evidence="1">
    <location>
        <begin position="93"/>
        <end position="105"/>
    </location>
</feature>
<evidence type="ECO:0008006" key="5">
    <source>
        <dbReference type="Google" id="ProtNLM"/>
    </source>
</evidence>
<evidence type="ECO:0000256" key="2">
    <source>
        <dbReference type="SAM" id="SignalP"/>
    </source>
</evidence>
<dbReference type="EMBL" id="LRBG01000007">
    <property type="protein sequence ID" value="KXU88697.1"/>
    <property type="molecule type" value="Genomic_DNA"/>
</dbReference>
<protein>
    <recommendedName>
        <fullName evidence="5">Purine-nucleoside phosphorylase</fullName>
    </recommendedName>
</protein>
<reference evidence="3 4" key="1">
    <citation type="journal article" date="2015" name="Int. J. Syst. Evol. Microbiol.">
        <title>Burkholderia monticola sp. nov., isolated from mountain soil.</title>
        <authorList>
            <person name="Baek I."/>
            <person name="Seo B."/>
            <person name="Lee I."/>
            <person name="Yi H."/>
            <person name="Chun J."/>
        </authorList>
    </citation>
    <scope>NUCLEOTIDE SEQUENCE [LARGE SCALE GENOMIC DNA]</scope>
    <source>
        <strain evidence="3 4">JC2948</strain>
    </source>
</reference>
<feature type="chain" id="PRO_5007551652" description="Purine-nucleoside phosphorylase" evidence="2">
    <location>
        <begin position="23"/>
        <end position="115"/>
    </location>
</feature>
<dbReference type="Pfam" id="PF13663">
    <property type="entry name" value="DUF4148"/>
    <property type="match status" value="1"/>
</dbReference>
<name>A0A149PUG9_9BURK</name>
<dbReference type="InterPro" id="IPR025421">
    <property type="entry name" value="DUF4148"/>
</dbReference>
<evidence type="ECO:0000313" key="3">
    <source>
        <dbReference type="EMBL" id="KXU88697.1"/>
    </source>
</evidence>
<feature type="compositionally biased region" description="Polar residues" evidence="1">
    <location>
        <begin position="73"/>
        <end position="85"/>
    </location>
</feature>
<comment type="caution">
    <text evidence="3">The sequence shown here is derived from an EMBL/GenBank/DDBJ whole genome shotgun (WGS) entry which is preliminary data.</text>
</comment>
<feature type="signal peptide" evidence="2">
    <location>
        <begin position="1"/>
        <end position="22"/>
    </location>
</feature>
<dbReference type="RefSeq" id="WP_062127312.1">
    <property type="nucleotide sequence ID" value="NZ_LRBG01000007.1"/>
</dbReference>